<protein>
    <submittedName>
        <fullName evidence="1">Uncharacterized protein</fullName>
    </submittedName>
</protein>
<dbReference type="AlphaFoldDB" id="A0A9P6ZMF2"/>
<comment type="caution">
    <text evidence="1">The sequence shown here is derived from an EMBL/GenBank/DDBJ whole genome shotgun (WGS) entry which is preliminary data.</text>
</comment>
<feature type="non-terminal residue" evidence="1">
    <location>
        <position position="1"/>
    </location>
</feature>
<organism evidence="1 2">
    <name type="scientific">Suillus placidus</name>
    <dbReference type="NCBI Taxonomy" id="48579"/>
    <lineage>
        <taxon>Eukaryota</taxon>
        <taxon>Fungi</taxon>
        <taxon>Dikarya</taxon>
        <taxon>Basidiomycota</taxon>
        <taxon>Agaricomycotina</taxon>
        <taxon>Agaricomycetes</taxon>
        <taxon>Agaricomycetidae</taxon>
        <taxon>Boletales</taxon>
        <taxon>Suillineae</taxon>
        <taxon>Suillaceae</taxon>
        <taxon>Suillus</taxon>
    </lineage>
</organism>
<sequence length="66" mass="7403">NVLLTHFLACYPKMLPSISERQAGDPVVTFTFDHANIKIGDVRKMGAYACAIEQSFIDIKKPILKH</sequence>
<dbReference type="Proteomes" id="UP000714275">
    <property type="component" value="Unassembled WGS sequence"/>
</dbReference>
<dbReference type="OrthoDB" id="527344at2759"/>
<evidence type="ECO:0000313" key="1">
    <source>
        <dbReference type="EMBL" id="KAG1772233.1"/>
    </source>
</evidence>
<name>A0A9P6ZMF2_9AGAM</name>
<accession>A0A9P6ZMF2</accession>
<reference evidence="1" key="1">
    <citation type="journal article" date="2020" name="New Phytol.">
        <title>Comparative genomics reveals dynamic genome evolution in host specialist ectomycorrhizal fungi.</title>
        <authorList>
            <person name="Lofgren L.A."/>
            <person name="Nguyen N.H."/>
            <person name="Vilgalys R."/>
            <person name="Ruytinx J."/>
            <person name="Liao H.L."/>
            <person name="Branco S."/>
            <person name="Kuo A."/>
            <person name="LaButti K."/>
            <person name="Lipzen A."/>
            <person name="Andreopoulos W."/>
            <person name="Pangilinan J."/>
            <person name="Riley R."/>
            <person name="Hundley H."/>
            <person name="Na H."/>
            <person name="Barry K."/>
            <person name="Grigoriev I.V."/>
            <person name="Stajich J.E."/>
            <person name="Kennedy P.G."/>
        </authorList>
    </citation>
    <scope>NUCLEOTIDE SEQUENCE</scope>
    <source>
        <strain evidence="1">DOB743</strain>
    </source>
</reference>
<proteinExistence type="predicted"/>
<gene>
    <name evidence="1" type="ORF">EV702DRAFT_976841</name>
</gene>
<dbReference type="EMBL" id="JABBWD010000054">
    <property type="protein sequence ID" value="KAG1772233.1"/>
    <property type="molecule type" value="Genomic_DNA"/>
</dbReference>
<keyword evidence="2" id="KW-1185">Reference proteome</keyword>
<evidence type="ECO:0000313" key="2">
    <source>
        <dbReference type="Proteomes" id="UP000714275"/>
    </source>
</evidence>